<proteinExistence type="predicted"/>
<organism evidence="1 2">
    <name type="scientific">Xylanimonas allomyrinae</name>
    <dbReference type="NCBI Taxonomy" id="2509459"/>
    <lineage>
        <taxon>Bacteria</taxon>
        <taxon>Bacillati</taxon>
        <taxon>Actinomycetota</taxon>
        <taxon>Actinomycetes</taxon>
        <taxon>Micrococcales</taxon>
        <taxon>Promicromonosporaceae</taxon>
        <taxon>Xylanimonas</taxon>
    </lineage>
</organism>
<dbReference type="AlphaFoldDB" id="A0A4P6EPW6"/>
<evidence type="ECO:0000313" key="2">
    <source>
        <dbReference type="Proteomes" id="UP000291758"/>
    </source>
</evidence>
<sequence>MAGRSRGGVADQGGVGPAFGFGVGLTAGPAARAGGGPGVDGAAVELEAARAALADALDGLGRAAALAWASPAAEVFRDRLAQVVAATRRDARAVDDLRSAVARLAVRG</sequence>
<reference evidence="1 2" key="1">
    <citation type="submission" date="2019-01" db="EMBL/GenBank/DDBJ databases">
        <title>Genome sequencing of strain 2JSPR-7.</title>
        <authorList>
            <person name="Heo J."/>
            <person name="Kim S.-J."/>
            <person name="Kim J.-S."/>
            <person name="Hong S.-B."/>
            <person name="Kwon S.-W."/>
        </authorList>
    </citation>
    <scope>NUCLEOTIDE SEQUENCE [LARGE SCALE GENOMIC DNA]</scope>
    <source>
        <strain evidence="1 2">2JSPR-7</strain>
    </source>
</reference>
<protein>
    <submittedName>
        <fullName evidence="1">Uncharacterized protein</fullName>
    </submittedName>
</protein>
<dbReference type="RefSeq" id="WP_129205023.1">
    <property type="nucleotide sequence ID" value="NZ_CP035495.1"/>
</dbReference>
<dbReference type="EMBL" id="CP035495">
    <property type="protein sequence ID" value="QAY63863.1"/>
    <property type="molecule type" value="Genomic_DNA"/>
</dbReference>
<gene>
    <name evidence="1" type="ORF">ET495_12155</name>
</gene>
<name>A0A4P6EPW6_9MICO</name>
<evidence type="ECO:0000313" key="1">
    <source>
        <dbReference type="EMBL" id="QAY63863.1"/>
    </source>
</evidence>
<dbReference type="Proteomes" id="UP000291758">
    <property type="component" value="Chromosome"/>
</dbReference>
<keyword evidence="2" id="KW-1185">Reference proteome</keyword>
<dbReference type="KEGG" id="xyl:ET495_12155"/>
<accession>A0A4P6EPW6</accession>